<dbReference type="Proteomes" id="UP000319160">
    <property type="component" value="Unassembled WGS sequence"/>
</dbReference>
<evidence type="ECO:0000256" key="4">
    <source>
        <dbReference type="ARBA" id="ARBA00023002"/>
    </source>
</evidence>
<dbReference type="SUPFAM" id="SSF51905">
    <property type="entry name" value="FAD/NAD(P)-binding domain"/>
    <property type="match status" value="1"/>
</dbReference>
<evidence type="ECO:0000259" key="6">
    <source>
        <dbReference type="Pfam" id="PF01494"/>
    </source>
</evidence>
<dbReference type="STRING" id="2512241.A0A553HUS1"/>
<organism evidence="7 8">
    <name type="scientific">Xylaria flabelliformis</name>
    <dbReference type="NCBI Taxonomy" id="2512241"/>
    <lineage>
        <taxon>Eukaryota</taxon>
        <taxon>Fungi</taxon>
        <taxon>Dikarya</taxon>
        <taxon>Ascomycota</taxon>
        <taxon>Pezizomycotina</taxon>
        <taxon>Sordariomycetes</taxon>
        <taxon>Xylariomycetidae</taxon>
        <taxon>Xylariales</taxon>
        <taxon>Xylariaceae</taxon>
        <taxon>Xylaria</taxon>
    </lineage>
</organism>
<feature type="domain" description="FAD-binding" evidence="6">
    <location>
        <begin position="8"/>
        <end position="180"/>
    </location>
</feature>
<feature type="domain" description="FAD-binding" evidence="6">
    <location>
        <begin position="314"/>
        <end position="360"/>
    </location>
</feature>
<accession>A0A553HUS1</accession>
<proteinExistence type="predicted"/>
<name>A0A553HUS1_9PEZI</name>
<sequence length="419" mass="45601">MSQSKPAPIAIVGGGPCGLTFARLLELAGIDYVVFERDDSADPKSHHQGGTLDIHPGTGQAALEAAGLKGEFEKFARHEADVFTVQDFRGDHRFRTGDEGVMEGDRPEIDRGQLRKLLLDSVPQHRMRWGKVLKAVEKKDGGEAGAAASWILRFADGSEESGFRLVVGADGAWSKVRPVITPAKPTYSGKSYIEGRITPTNPQYAAAQELAGPGTSATCGAGRVLVVQQLSDKSYRMYAGIEDEESLVRPGGILDFVSDISKSRAALIERFVDFAPHIRAFVEDAEGPWRVWPLYYLDAKTFSSDGTWTHVPGVTLLGDAAHVALPNGEGVNLAMFDALRLFQCLSAELPKTGEEKTFDAQADAAAIERATVAYETEMRTKAEEHIVDGIQMNDMMYKADGAQRMTAFFQQFTEGADQQ</sequence>
<keyword evidence="3" id="KW-0274">FAD</keyword>
<keyword evidence="4" id="KW-0560">Oxidoreductase</keyword>
<keyword evidence="8" id="KW-1185">Reference proteome</keyword>
<dbReference type="GO" id="GO:0071949">
    <property type="term" value="F:FAD binding"/>
    <property type="evidence" value="ECO:0007669"/>
    <property type="project" value="InterPro"/>
</dbReference>
<evidence type="ECO:0000256" key="2">
    <source>
        <dbReference type="ARBA" id="ARBA00022630"/>
    </source>
</evidence>
<dbReference type="Pfam" id="PF01494">
    <property type="entry name" value="FAD_binding_3"/>
    <property type="match status" value="2"/>
</dbReference>
<comment type="pathway">
    <text evidence="1">Secondary metabolite biosynthesis.</text>
</comment>
<dbReference type="PANTHER" id="PTHR46972">
    <property type="entry name" value="MONOOXYGENASE ASQM-RELATED"/>
    <property type="match status" value="1"/>
</dbReference>
<comment type="caution">
    <text evidence="7">The sequence shown here is derived from an EMBL/GenBank/DDBJ whole genome shotgun (WGS) entry which is preliminary data.</text>
</comment>
<reference evidence="8" key="1">
    <citation type="submission" date="2019-06" db="EMBL/GenBank/DDBJ databases">
        <title>Draft genome sequence of the griseofulvin-producing fungus Xylaria cubensis strain G536.</title>
        <authorList>
            <person name="Mead M.E."/>
            <person name="Raja H.A."/>
            <person name="Steenwyk J.L."/>
            <person name="Knowles S.L."/>
            <person name="Oberlies N.H."/>
            <person name="Rokas A."/>
        </authorList>
    </citation>
    <scope>NUCLEOTIDE SEQUENCE [LARGE SCALE GENOMIC DNA]</scope>
    <source>
        <strain evidence="8">G536</strain>
    </source>
</reference>
<dbReference type="InterPro" id="IPR002938">
    <property type="entry name" value="FAD-bd"/>
</dbReference>
<dbReference type="GO" id="GO:0004497">
    <property type="term" value="F:monooxygenase activity"/>
    <property type="evidence" value="ECO:0007669"/>
    <property type="project" value="UniProtKB-KW"/>
</dbReference>
<dbReference type="EMBL" id="VFLP01000043">
    <property type="protein sequence ID" value="TRX91693.1"/>
    <property type="molecule type" value="Genomic_DNA"/>
</dbReference>
<keyword evidence="5" id="KW-0503">Monooxygenase</keyword>
<dbReference type="Gene3D" id="3.50.50.60">
    <property type="entry name" value="FAD/NAD(P)-binding domain"/>
    <property type="match status" value="1"/>
</dbReference>
<dbReference type="OrthoDB" id="655030at2759"/>
<dbReference type="AlphaFoldDB" id="A0A553HUS1"/>
<dbReference type="PANTHER" id="PTHR46972:SF1">
    <property type="entry name" value="FAD DEPENDENT OXIDOREDUCTASE DOMAIN-CONTAINING PROTEIN"/>
    <property type="match status" value="1"/>
</dbReference>
<protein>
    <recommendedName>
        <fullName evidence="6">FAD-binding domain-containing protein</fullName>
    </recommendedName>
</protein>
<gene>
    <name evidence="7" type="ORF">FHL15_007475</name>
</gene>
<evidence type="ECO:0000313" key="7">
    <source>
        <dbReference type="EMBL" id="TRX91693.1"/>
    </source>
</evidence>
<evidence type="ECO:0000256" key="3">
    <source>
        <dbReference type="ARBA" id="ARBA00022827"/>
    </source>
</evidence>
<keyword evidence="2" id="KW-0285">Flavoprotein</keyword>
<evidence type="ECO:0000256" key="1">
    <source>
        <dbReference type="ARBA" id="ARBA00005179"/>
    </source>
</evidence>
<dbReference type="PRINTS" id="PR00420">
    <property type="entry name" value="RNGMNOXGNASE"/>
</dbReference>
<evidence type="ECO:0000313" key="8">
    <source>
        <dbReference type="Proteomes" id="UP000319160"/>
    </source>
</evidence>
<dbReference type="InterPro" id="IPR036188">
    <property type="entry name" value="FAD/NAD-bd_sf"/>
</dbReference>
<evidence type="ECO:0000256" key="5">
    <source>
        <dbReference type="ARBA" id="ARBA00023033"/>
    </source>
</evidence>